<evidence type="ECO:0000259" key="3">
    <source>
        <dbReference type="PROSITE" id="PS50198"/>
    </source>
</evidence>
<dbReference type="PROSITE" id="PS50198">
    <property type="entry name" value="PPIC_PPIASE_2"/>
    <property type="match status" value="2"/>
</dbReference>
<dbReference type="AlphaFoldDB" id="A0A2S9WXP7"/>
<sequence length="660" mass="76335">MNRFKNLLFLVTVCFSVFCVAQDLKDQTLLTIDGNDYDAGTFMRVYLKNLDIVQDESQKDLNNYLQLYIDYRLKLLQAKEMGLQNNESYKTELQSYRDGLAESYLTDNEVTEALVEEAYERMNSEVNASHILIKVDRSAAPADTLVAYNRIKELKDRVENGEDFATVARNHSEGPSAKESGELGWFGPFKMVFEFETAAYETETGKVSDIFRTDFGYHILKVNDRRATPDDVVVAHIMTYDKRQDTTITAKQRIDEIYSQLESGRDFSAMATEFSEDINSARNGGKLPRFGTGGLNAPEFEQAAFDLTEIGSYSEPVKTRFGWHIIKLLERFPVPSFEDAESGLRDQIKKSARSRKITESFTNKLLAKYDVKLPRINSYKKRFPAVTDSLMQGSWNMEIGTGASASLFEIEDKEYSQNDFYQFVQEKQVKDYRKFGSLEEKLKMYFKDFVNQSVIDYYDDHLERDNEDFAFIYGEYKEGLLLFELMEKKIWEAAKVDSLGQQAYYEKNKEKYQWKRRLDIDLTQNTTEEAAVKVKQLLENGTALDQIKEQINEKGNTKVMVSSGVVEEGYSRLPQNFEVKEGVSRVYDKEDSGFYKVVNVKEVLEPTAKTFEEARGAVINDYQQQLENEWMKSLREGRDIKIHDKVLKKVKKEIEEKTRA</sequence>
<evidence type="ECO:0000313" key="5">
    <source>
        <dbReference type="Proteomes" id="UP000239532"/>
    </source>
</evidence>
<dbReference type="RefSeq" id="WP_105983909.1">
    <property type="nucleotide sequence ID" value="NZ_MQUC01000003.1"/>
</dbReference>
<gene>
    <name evidence="4" type="ORF">BST86_01115</name>
</gene>
<feature type="signal peptide" evidence="2">
    <location>
        <begin position="1"/>
        <end position="21"/>
    </location>
</feature>
<dbReference type="PANTHER" id="PTHR47245:SF2">
    <property type="entry name" value="PEPTIDYL-PROLYL CIS-TRANS ISOMERASE HP_0175-RELATED"/>
    <property type="match status" value="1"/>
</dbReference>
<feature type="domain" description="PpiC" evidence="3">
    <location>
        <begin position="229"/>
        <end position="330"/>
    </location>
</feature>
<keyword evidence="1 4" id="KW-0413">Isomerase</keyword>
<evidence type="ECO:0000313" key="4">
    <source>
        <dbReference type="EMBL" id="PRP68247.1"/>
    </source>
</evidence>
<dbReference type="InterPro" id="IPR000297">
    <property type="entry name" value="PPIase_PpiC"/>
</dbReference>
<dbReference type="EMBL" id="MQUC01000003">
    <property type="protein sequence ID" value="PRP68247.1"/>
    <property type="molecule type" value="Genomic_DNA"/>
</dbReference>
<dbReference type="PANTHER" id="PTHR47245">
    <property type="entry name" value="PEPTIDYLPROLYL ISOMERASE"/>
    <property type="match status" value="1"/>
</dbReference>
<proteinExistence type="predicted"/>
<comment type="caution">
    <text evidence="4">The sequence shown here is derived from an EMBL/GenBank/DDBJ whole genome shotgun (WGS) entry which is preliminary data.</text>
</comment>
<dbReference type="InterPro" id="IPR046357">
    <property type="entry name" value="PPIase_dom_sf"/>
</dbReference>
<reference evidence="4 5" key="1">
    <citation type="submission" date="2016-11" db="EMBL/GenBank/DDBJ databases">
        <title>Trade-off between light-utilization and light-protection in marine flavobacteria.</title>
        <authorList>
            <person name="Kumagai Y."/>
        </authorList>
    </citation>
    <scope>NUCLEOTIDE SEQUENCE [LARGE SCALE GENOMIC DNA]</scope>
    <source>
        <strain evidence="4 5">JCM 17109</strain>
    </source>
</reference>
<feature type="chain" id="PRO_5015400328" evidence="2">
    <location>
        <begin position="22"/>
        <end position="660"/>
    </location>
</feature>
<keyword evidence="5" id="KW-1185">Reference proteome</keyword>
<dbReference type="Proteomes" id="UP000239532">
    <property type="component" value="Unassembled WGS sequence"/>
</dbReference>
<dbReference type="Pfam" id="PF00639">
    <property type="entry name" value="Rotamase"/>
    <property type="match status" value="2"/>
</dbReference>
<accession>A0A2S9WXP7</accession>
<feature type="domain" description="PpiC" evidence="3">
    <location>
        <begin position="123"/>
        <end position="224"/>
    </location>
</feature>
<name>A0A2S9WXP7_9FLAO</name>
<dbReference type="InterPro" id="IPR050245">
    <property type="entry name" value="PrsA_foldase"/>
</dbReference>
<keyword evidence="2" id="KW-0732">Signal</keyword>
<dbReference type="OrthoDB" id="14196at2"/>
<keyword evidence="1" id="KW-0697">Rotamase</keyword>
<evidence type="ECO:0000256" key="2">
    <source>
        <dbReference type="SAM" id="SignalP"/>
    </source>
</evidence>
<dbReference type="GO" id="GO:0003755">
    <property type="term" value="F:peptidyl-prolyl cis-trans isomerase activity"/>
    <property type="evidence" value="ECO:0007669"/>
    <property type="project" value="UniProtKB-KW"/>
</dbReference>
<organism evidence="4 5">
    <name type="scientific">Nonlabens agnitus</name>
    <dbReference type="NCBI Taxonomy" id="870484"/>
    <lineage>
        <taxon>Bacteria</taxon>
        <taxon>Pseudomonadati</taxon>
        <taxon>Bacteroidota</taxon>
        <taxon>Flavobacteriia</taxon>
        <taxon>Flavobacteriales</taxon>
        <taxon>Flavobacteriaceae</taxon>
        <taxon>Nonlabens</taxon>
    </lineage>
</organism>
<dbReference type="SUPFAM" id="SSF54534">
    <property type="entry name" value="FKBP-like"/>
    <property type="match status" value="2"/>
</dbReference>
<dbReference type="Gene3D" id="3.10.50.40">
    <property type="match status" value="2"/>
</dbReference>
<evidence type="ECO:0000256" key="1">
    <source>
        <dbReference type="PROSITE-ProRule" id="PRU00278"/>
    </source>
</evidence>
<protein>
    <submittedName>
        <fullName evidence="4">Peptidylprolyl isomerase</fullName>
    </submittedName>
</protein>